<evidence type="ECO:0000313" key="3">
    <source>
        <dbReference type="EMBL" id="MEM5343608.1"/>
    </source>
</evidence>
<dbReference type="RefSeq" id="WP_147236468.1">
    <property type="nucleotide sequence ID" value="NZ_JAZHFZ010000027.1"/>
</dbReference>
<gene>
    <name evidence="4" type="ORF">FRZ40_29545</name>
    <name evidence="3" type="ORF">V4C56_28790</name>
</gene>
<dbReference type="Proteomes" id="UP001481677">
    <property type="component" value="Unassembled WGS sequence"/>
</dbReference>
<dbReference type="SUPFAM" id="SSF52402">
    <property type="entry name" value="Adenine nucleotide alpha hydrolases-like"/>
    <property type="match status" value="1"/>
</dbReference>
<dbReference type="InterPro" id="IPR006016">
    <property type="entry name" value="UspA"/>
</dbReference>
<proteinExistence type="inferred from homology"/>
<evidence type="ECO:0000313" key="4">
    <source>
        <dbReference type="EMBL" id="TXC84428.1"/>
    </source>
</evidence>
<evidence type="ECO:0000313" key="6">
    <source>
        <dbReference type="Proteomes" id="UP001481677"/>
    </source>
</evidence>
<sequence>MYKRILIALDGSDTASRALDIALDLAVEHGAEVLPLYVIDVPVIAYDVPGFDPSIIRDAFEEEGKRIASDASARIAIRSVTGVPRVVEVAPPGEDVAHRVNETAGEWHADLIVMGTHGRRGFRRMVLGSVAERVLRGAACPVLMIPARTAGSTGETSTDIPVEKELT</sequence>
<evidence type="ECO:0000313" key="5">
    <source>
        <dbReference type="Proteomes" id="UP000321776"/>
    </source>
</evidence>
<dbReference type="InterPro" id="IPR014729">
    <property type="entry name" value="Rossmann-like_a/b/a_fold"/>
</dbReference>
<evidence type="ECO:0000256" key="1">
    <source>
        <dbReference type="ARBA" id="ARBA00008791"/>
    </source>
</evidence>
<dbReference type="InterPro" id="IPR006015">
    <property type="entry name" value="Universal_stress_UspA"/>
</dbReference>
<dbReference type="AlphaFoldDB" id="A0A5C6VMN8"/>
<dbReference type="CDD" id="cd00293">
    <property type="entry name" value="USP-like"/>
    <property type="match status" value="1"/>
</dbReference>
<keyword evidence="6" id="KW-1185">Reference proteome</keyword>
<dbReference type="Pfam" id="PF00582">
    <property type="entry name" value="Usp"/>
    <property type="match status" value="1"/>
</dbReference>
<reference evidence="4 5" key="1">
    <citation type="journal article" date="2018" name="Int. J. Syst. Evol. Microbiol.">
        <title>Paraburkholderia azotifigens sp. nov., a nitrogen-fixing bacterium isolated from paddy soil.</title>
        <authorList>
            <person name="Choi G.M."/>
            <person name="Im W.T."/>
        </authorList>
    </citation>
    <scope>NUCLEOTIDE SEQUENCE [LARGE SCALE GENOMIC DNA]</scope>
    <source>
        <strain evidence="4 5">NF 2-5-3</strain>
    </source>
</reference>
<dbReference type="Gene3D" id="3.40.50.620">
    <property type="entry name" value="HUPs"/>
    <property type="match status" value="1"/>
</dbReference>
<dbReference type="EMBL" id="JAZHGA010000025">
    <property type="protein sequence ID" value="MEM5343608.1"/>
    <property type="molecule type" value="Genomic_DNA"/>
</dbReference>
<reference evidence="4" key="2">
    <citation type="submission" date="2019-08" db="EMBL/GenBank/DDBJ databases">
        <authorList>
            <person name="Im W.-T."/>
        </authorList>
    </citation>
    <scope>NUCLEOTIDE SEQUENCE</scope>
    <source>
        <strain evidence="4">NF 2-5-3</strain>
    </source>
</reference>
<dbReference type="Proteomes" id="UP000321776">
    <property type="component" value="Unassembled WGS sequence"/>
</dbReference>
<organism evidence="4 5">
    <name type="scientific">Paraburkholderia azotifigens</name>
    <dbReference type="NCBI Taxonomy" id="2057004"/>
    <lineage>
        <taxon>Bacteria</taxon>
        <taxon>Pseudomonadati</taxon>
        <taxon>Pseudomonadota</taxon>
        <taxon>Betaproteobacteria</taxon>
        <taxon>Burkholderiales</taxon>
        <taxon>Burkholderiaceae</taxon>
        <taxon>Paraburkholderia</taxon>
    </lineage>
</organism>
<dbReference type="EMBL" id="VOQS01000003">
    <property type="protein sequence ID" value="TXC84428.1"/>
    <property type="molecule type" value="Genomic_DNA"/>
</dbReference>
<comment type="similarity">
    <text evidence="1">Belongs to the universal stress protein A family.</text>
</comment>
<dbReference type="PANTHER" id="PTHR46268">
    <property type="entry name" value="STRESS RESPONSE PROTEIN NHAX"/>
    <property type="match status" value="1"/>
</dbReference>
<evidence type="ECO:0000259" key="2">
    <source>
        <dbReference type="Pfam" id="PF00582"/>
    </source>
</evidence>
<name>A0A5C6VMN8_9BURK</name>
<feature type="domain" description="UspA" evidence="2">
    <location>
        <begin position="1"/>
        <end position="146"/>
    </location>
</feature>
<dbReference type="PANTHER" id="PTHR46268:SF15">
    <property type="entry name" value="UNIVERSAL STRESS PROTEIN HP_0031"/>
    <property type="match status" value="1"/>
</dbReference>
<accession>A0A5C6VMN8</accession>
<protein>
    <submittedName>
        <fullName evidence="4">Universal stress protein</fullName>
    </submittedName>
</protein>
<dbReference type="PRINTS" id="PR01438">
    <property type="entry name" value="UNVRSLSTRESS"/>
</dbReference>
<comment type="caution">
    <text evidence="4">The sequence shown here is derived from an EMBL/GenBank/DDBJ whole genome shotgun (WGS) entry which is preliminary data.</text>
</comment>
<reference evidence="3 6" key="3">
    <citation type="submission" date="2024-01" db="EMBL/GenBank/DDBJ databases">
        <title>The diversity of rhizobia nodulating Mimosa spp. in eleven states of Brazil covering several biomes is determined by host plant, location, and edaphic factors.</title>
        <authorList>
            <person name="Rouws L."/>
            <person name="Barauna A."/>
            <person name="Beukes C."/>
            <person name="De Faria S.M."/>
            <person name="Gross E."/>
            <person name="Dos Reis Junior F.B."/>
            <person name="Simon M."/>
            <person name="Maluk M."/>
            <person name="Odee D.W."/>
            <person name="Kenicer G."/>
            <person name="Young J.P.W."/>
            <person name="Reis V.M."/>
            <person name="Zilli J."/>
            <person name="James E.K."/>
        </authorList>
    </citation>
    <scope>NUCLEOTIDE SEQUENCE [LARGE SCALE GENOMIC DNA]</scope>
    <source>
        <strain evidence="3 6">JPY530</strain>
    </source>
</reference>